<dbReference type="AlphaFoldDB" id="A0A4R4YNZ0"/>
<keyword evidence="1" id="KW-0812">Transmembrane</keyword>
<evidence type="ECO:0008006" key="4">
    <source>
        <dbReference type="Google" id="ProtNLM"/>
    </source>
</evidence>
<protein>
    <recommendedName>
        <fullName evidence="4">ABC-2 type transport system permease protein</fullName>
    </recommendedName>
</protein>
<dbReference type="RefSeq" id="WP_132614628.1">
    <property type="nucleotide sequence ID" value="NZ_SMKQ01000056.1"/>
</dbReference>
<feature type="transmembrane region" description="Helical" evidence="1">
    <location>
        <begin position="166"/>
        <end position="189"/>
    </location>
</feature>
<accession>A0A4R4YNZ0</accession>
<gene>
    <name evidence="2" type="ORF">E1286_19840</name>
</gene>
<keyword evidence="1" id="KW-0472">Membrane</keyword>
<dbReference type="EMBL" id="SMKQ01000056">
    <property type="protein sequence ID" value="TDD46791.1"/>
    <property type="molecule type" value="Genomic_DNA"/>
</dbReference>
<evidence type="ECO:0000256" key="1">
    <source>
        <dbReference type="SAM" id="Phobius"/>
    </source>
</evidence>
<feature type="transmembrane region" description="Helical" evidence="1">
    <location>
        <begin position="444"/>
        <end position="463"/>
    </location>
</feature>
<name>A0A4R4YNZ0_9ACTN</name>
<feature type="transmembrane region" description="Helical" evidence="1">
    <location>
        <begin position="21"/>
        <end position="46"/>
    </location>
</feature>
<feature type="transmembrane region" description="Helical" evidence="1">
    <location>
        <begin position="308"/>
        <end position="334"/>
    </location>
</feature>
<feature type="transmembrane region" description="Helical" evidence="1">
    <location>
        <begin position="137"/>
        <end position="159"/>
    </location>
</feature>
<feature type="transmembrane region" description="Helical" evidence="1">
    <location>
        <begin position="214"/>
        <end position="236"/>
    </location>
</feature>
<keyword evidence="3" id="KW-1185">Reference proteome</keyword>
<feature type="transmembrane region" description="Helical" evidence="1">
    <location>
        <begin position="346"/>
        <end position="366"/>
    </location>
</feature>
<sequence>MAVALTLARMKIAVLRHSHKGAWGSMTSTGVFLGLLFSGGTLYLAATADAELLAGVYAVWMMGWILGPVVMGGGDETLKPEHFALLGLKSHRLATGLLVAAFVGLAPLISLTALLGLAVAGVRHAGPAGVLPAVPAIVLQLALFVLLSKVAVGVLGLALRSRLGAVGAGVVNGAVLAGGSQIWVFLALFDQSGVPEAVWYLPSGWGLLAVRGDLAALAGLAVLDLLLLAAWAALLARSAGAPRTSGRPRRPIRAASANGAVVAKELRTWSRDLARNHQLVFALSFAVCFGASPLLIGWDGMLPSAGPIFVVMAAGLTSNLYGTDGTALWLTMLTPGATDVRGRQRAWLAVIAPVAGVVTVGSTAVAGGQWPLVLALLPALLGGAAGLVPLLSVYGLVPGTDPHKRSGNPLRVSDDNGGLTGLAYLMLALVVVTGVPAGLAALRYGWAGVAVGLATGALCYWGLGLMAERRLRGQGPELLHAMRTGRRTGKAAASRLAALPKPQQAIAWVGFGFGSIPLFPQGIVASIFIVNDIERHSWFLATYMSPSLRWPVVIAMVLLGLTMYGMALYQVSRASPRRA</sequence>
<organism evidence="2 3">
    <name type="scientific">Nonomuraea terrae</name>
    <dbReference type="NCBI Taxonomy" id="2530383"/>
    <lineage>
        <taxon>Bacteria</taxon>
        <taxon>Bacillati</taxon>
        <taxon>Actinomycetota</taxon>
        <taxon>Actinomycetes</taxon>
        <taxon>Streptosporangiales</taxon>
        <taxon>Streptosporangiaceae</taxon>
        <taxon>Nonomuraea</taxon>
    </lineage>
</organism>
<feature type="transmembrane region" description="Helical" evidence="1">
    <location>
        <begin position="418"/>
        <end position="438"/>
    </location>
</feature>
<feature type="transmembrane region" description="Helical" evidence="1">
    <location>
        <begin position="505"/>
        <end position="530"/>
    </location>
</feature>
<feature type="transmembrane region" description="Helical" evidence="1">
    <location>
        <begin position="93"/>
        <end position="117"/>
    </location>
</feature>
<feature type="transmembrane region" description="Helical" evidence="1">
    <location>
        <begin position="279"/>
        <end position="296"/>
    </location>
</feature>
<reference evidence="2 3" key="1">
    <citation type="submission" date="2019-03" db="EMBL/GenBank/DDBJ databases">
        <title>Draft genome sequences of novel Actinobacteria.</title>
        <authorList>
            <person name="Sahin N."/>
            <person name="Ay H."/>
            <person name="Saygin H."/>
        </authorList>
    </citation>
    <scope>NUCLEOTIDE SEQUENCE [LARGE SCALE GENOMIC DNA]</scope>
    <source>
        <strain evidence="2 3">CH32</strain>
    </source>
</reference>
<feature type="transmembrane region" description="Helical" evidence="1">
    <location>
        <begin position="550"/>
        <end position="569"/>
    </location>
</feature>
<keyword evidence="1" id="KW-1133">Transmembrane helix</keyword>
<dbReference type="OrthoDB" id="2955510at2"/>
<dbReference type="Proteomes" id="UP000295302">
    <property type="component" value="Unassembled WGS sequence"/>
</dbReference>
<feature type="transmembrane region" description="Helical" evidence="1">
    <location>
        <begin position="52"/>
        <end position="72"/>
    </location>
</feature>
<feature type="transmembrane region" description="Helical" evidence="1">
    <location>
        <begin position="372"/>
        <end position="397"/>
    </location>
</feature>
<evidence type="ECO:0000313" key="3">
    <source>
        <dbReference type="Proteomes" id="UP000295302"/>
    </source>
</evidence>
<proteinExistence type="predicted"/>
<comment type="caution">
    <text evidence="2">The sequence shown here is derived from an EMBL/GenBank/DDBJ whole genome shotgun (WGS) entry which is preliminary data.</text>
</comment>
<evidence type="ECO:0000313" key="2">
    <source>
        <dbReference type="EMBL" id="TDD46791.1"/>
    </source>
</evidence>